<dbReference type="EMBL" id="LGRX02033971">
    <property type="protein sequence ID" value="KAK3239284.1"/>
    <property type="molecule type" value="Genomic_DNA"/>
</dbReference>
<dbReference type="Proteomes" id="UP001190700">
    <property type="component" value="Unassembled WGS sequence"/>
</dbReference>
<evidence type="ECO:0000256" key="1">
    <source>
        <dbReference type="SAM" id="Phobius"/>
    </source>
</evidence>
<evidence type="ECO:0000313" key="3">
    <source>
        <dbReference type="Proteomes" id="UP001190700"/>
    </source>
</evidence>
<protein>
    <submittedName>
        <fullName evidence="2">Uncharacterized protein</fullName>
    </submittedName>
</protein>
<feature type="transmembrane region" description="Helical" evidence="1">
    <location>
        <begin position="63"/>
        <end position="81"/>
    </location>
</feature>
<comment type="caution">
    <text evidence="2">The sequence shown here is derived from an EMBL/GenBank/DDBJ whole genome shotgun (WGS) entry which is preliminary data.</text>
</comment>
<accession>A0AAE0BP47</accession>
<gene>
    <name evidence="2" type="ORF">CYMTET_50779</name>
</gene>
<reference evidence="2 3" key="1">
    <citation type="journal article" date="2015" name="Genome Biol. Evol.">
        <title>Comparative Genomics of a Bacterivorous Green Alga Reveals Evolutionary Causalities and Consequences of Phago-Mixotrophic Mode of Nutrition.</title>
        <authorList>
            <person name="Burns J.A."/>
            <person name="Paasch A."/>
            <person name="Narechania A."/>
            <person name="Kim E."/>
        </authorList>
    </citation>
    <scope>NUCLEOTIDE SEQUENCE [LARGE SCALE GENOMIC DNA]</scope>
    <source>
        <strain evidence="2 3">PLY_AMNH</strain>
    </source>
</reference>
<dbReference type="AlphaFoldDB" id="A0AAE0BP47"/>
<keyword evidence="3" id="KW-1185">Reference proteome</keyword>
<evidence type="ECO:0000313" key="2">
    <source>
        <dbReference type="EMBL" id="KAK3239284.1"/>
    </source>
</evidence>
<keyword evidence="1" id="KW-1133">Transmembrane helix</keyword>
<keyword evidence="1" id="KW-0812">Transmembrane</keyword>
<name>A0AAE0BP47_9CHLO</name>
<organism evidence="2 3">
    <name type="scientific">Cymbomonas tetramitiformis</name>
    <dbReference type="NCBI Taxonomy" id="36881"/>
    <lineage>
        <taxon>Eukaryota</taxon>
        <taxon>Viridiplantae</taxon>
        <taxon>Chlorophyta</taxon>
        <taxon>Pyramimonadophyceae</taxon>
        <taxon>Pyramimonadales</taxon>
        <taxon>Pyramimonadaceae</taxon>
        <taxon>Cymbomonas</taxon>
    </lineage>
</organism>
<keyword evidence="1" id="KW-0472">Membrane</keyword>
<sequence>MRYADPALGNLSQDVQIVKHAAKPAGADHPHLLRKERMTVKISRSNVFAHVVPKRKNDSRLKGAWLLWVLAGLMITAFVILPPKIKLIIGHRIHHDRDLHDNISYIEPAPSSHRHAKGNTSEALSVAALLEQYGADKEWVILGTDKHICGIVQAAQKADRKVTGFVPKNVTCGEPGDANYATVATLPTNITEATGKPSSKKTALPFDVALIVGGTATKWLGAEPPRGKAKQVLELVAREAVGSTKKELILLEPDVTGKGTKQQWADTLTGLGCKRDKAVLRDIRKAVSEHTVKLYTCGAGGS</sequence>
<proteinExistence type="predicted"/>